<dbReference type="SUPFAM" id="SSF55811">
    <property type="entry name" value="Nudix"/>
    <property type="match status" value="1"/>
</dbReference>
<evidence type="ECO:0000256" key="2">
    <source>
        <dbReference type="ARBA" id="ARBA00022801"/>
    </source>
</evidence>
<dbReference type="PANTHER" id="PTHR43046">
    <property type="entry name" value="GDP-MANNOSE MANNOSYL HYDROLASE"/>
    <property type="match status" value="1"/>
</dbReference>
<proteinExistence type="predicted"/>
<dbReference type="PROSITE" id="PS00893">
    <property type="entry name" value="NUDIX_BOX"/>
    <property type="match status" value="1"/>
</dbReference>
<dbReference type="PROSITE" id="PS51462">
    <property type="entry name" value="NUDIX"/>
    <property type="match status" value="1"/>
</dbReference>
<dbReference type="Pfam" id="PF00293">
    <property type="entry name" value="NUDIX"/>
    <property type="match status" value="1"/>
</dbReference>
<evidence type="ECO:0000259" key="3">
    <source>
        <dbReference type="PROSITE" id="PS51462"/>
    </source>
</evidence>
<comment type="cofactor">
    <cofactor evidence="1">
        <name>Mg(2+)</name>
        <dbReference type="ChEBI" id="CHEBI:18420"/>
    </cofactor>
</comment>
<sequence>MHGDGDGWAYGPDGVRHWGRFGAAGLLVRAPLGDAGPAVLLQHRAQWSHQGGTWGLPGGARDSHESATAAALREAFEEAGLDETLVRVRAERVTTDIRDVWSYTTVVADSEALLKTVANRESLELRWVPEAEVELLPLHTGFAASWPLLRAEPVRVLAPPPLPRAGARTVVLPGGGFGWLTGIEELTGGEGEAAGRDLTAVVGGDAGRSARTVTLPPSALD</sequence>
<gene>
    <name evidence="4" type="ORF">DW322_20115</name>
</gene>
<dbReference type="RefSeq" id="WP_010836732.1">
    <property type="nucleotide sequence ID" value="NZ_QRCM01000001.1"/>
</dbReference>
<evidence type="ECO:0000256" key="1">
    <source>
        <dbReference type="ARBA" id="ARBA00001946"/>
    </source>
</evidence>
<comment type="caution">
    <text evidence="4">The sequence shown here is derived from an EMBL/GenBank/DDBJ whole genome shotgun (WGS) entry which is preliminary data.</text>
</comment>
<protein>
    <submittedName>
        <fullName evidence="4">NUDIX hydrolase</fullName>
    </submittedName>
</protein>
<accession>A0A6P2CH10</accession>
<dbReference type="Gene3D" id="3.90.79.10">
    <property type="entry name" value="Nucleoside Triphosphate Pyrophosphohydrolase"/>
    <property type="match status" value="1"/>
</dbReference>
<name>A0A6P2CH10_9NOCA</name>
<dbReference type="GO" id="GO:0016787">
    <property type="term" value="F:hydrolase activity"/>
    <property type="evidence" value="ECO:0007669"/>
    <property type="project" value="UniProtKB-KW"/>
</dbReference>
<dbReference type="AlphaFoldDB" id="A0A6P2CH10"/>
<evidence type="ECO:0000313" key="5">
    <source>
        <dbReference type="Proteomes" id="UP000471120"/>
    </source>
</evidence>
<dbReference type="PANTHER" id="PTHR43046:SF2">
    <property type="entry name" value="8-OXO-DGTP DIPHOSPHATASE-RELATED"/>
    <property type="match status" value="1"/>
</dbReference>
<feature type="domain" description="Nudix hydrolase" evidence="3">
    <location>
        <begin position="19"/>
        <end position="149"/>
    </location>
</feature>
<dbReference type="CDD" id="cd18877">
    <property type="entry name" value="NUDIX_Hydrolase"/>
    <property type="match status" value="1"/>
</dbReference>
<dbReference type="InterPro" id="IPR020084">
    <property type="entry name" value="NUDIX_hydrolase_CS"/>
</dbReference>
<dbReference type="EMBL" id="QRCM01000001">
    <property type="protein sequence ID" value="TXG92054.1"/>
    <property type="molecule type" value="Genomic_DNA"/>
</dbReference>
<dbReference type="Proteomes" id="UP000471120">
    <property type="component" value="Unassembled WGS sequence"/>
</dbReference>
<reference evidence="4 5" key="1">
    <citation type="submission" date="2018-07" db="EMBL/GenBank/DDBJ databases">
        <title>Genome sequence of Rhodococcus rhodnii ATCC 35071 from Rhodnius prolixus.</title>
        <authorList>
            <person name="Patel V."/>
            <person name="Vogel K.J."/>
        </authorList>
    </citation>
    <scope>NUCLEOTIDE SEQUENCE [LARGE SCALE GENOMIC DNA]</scope>
    <source>
        <strain evidence="4 5">ATCC 35071</strain>
    </source>
</reference>
<dbReference type="InterPro" id="IPR015797">
    <property type="entry name" value="NUDIX_hydrolase-like_dom_sf"/>
</dbReference>
<keyword evidence="2 4" id="KW-0378">Hydrolase</keyword>
<organism evidence="4 5">
    <name type="scientific">Rhodococcus rhodnii</name>
    <dbReference type="NCBI Taxonomy" id="38312"/>
    <lineage>
        <taxon>Bacteria</taxon>
        <taxon>Bacillati</taxon>
        <taxon>Actinomycetota</taxon>
        <taxon>Actinomycetes</taxon>
        <taxon>Mycobacteriales</taxon>
        <taxon>Nocardiaceae</taxon>
        <taxon>Rhodococcus</taxon>
    </lineage>
</organism>
<evidence type="ECO:0000313" key="4">
    <source>
        <dbReference type="EMBL" id="TXG92054.1"/>
    </source>
</evidence>
<dbReference type="InterPro" id="IPR000086">
    <property type="entry name" value="NUDIX_hydrolase_dom"/>
</dbReference>